<evidence type="ECO:0000313" key="3">
    <source>
        <dbReference type="Proteomes" id="UP001251528"/>
    </source>
</evidence>
<dbReference type="PROSITE" id="PS50181">
    <property type="entry name" value="FBOX"/>
    <property type="match status" value="1"/>
</dbReference>
<feature type="domain" description="F-box" evidence="1">
    <location>
        <begin position="1"/>
        <end position="43"/>
    </location>
</feature>
<dbReference type="InterPro" id="IPR036047">
    <property type="entry name" value="F-box-like_dom_sf"/>
</dbReference>
<evidence type="ECO:0000259" key="1">
    <source>
        <dbReference type="PROSITE" id="PS50181"/>
    </source>
</evidence>
<dbReference type="SMART" id="SM00256">
    <property type="entry name" value="FBOX"/>
    <property type="match status" value="1"/>
</dbReference>
<sequence>MDSLPPELLHQILMYLPAPSRPSTRLTSRQFNAILAPRPFKTLPSFLDPNVADAQNESAVRRARRRGVTSVWSPRCSVPRNLPIPQSFLLALYLALRGRSWHRTYSKTERARSWDADSAISGVGEDDGEECATPDTPDKEEMLTVGNMKDVLGREDLNEEVLRAAMFRYALYLSYLREGQEEAPSLWVFDTKTWGLKE</sequence>
<dbReference type="EMBL" id="JASWJB010000207">
    <property type="protein sequence ID" value="KAK2593540.1"/>
    <property type="molecule type" value="Genomic_DNA"/>
</dbReference>
<dbReference type="Gene3D" id="1.20.1280.50">
    <property type="match status" value="1"/>
</dbReference>
<dbReference type="Proteomes" id="UP001251528">
    <property type="component" value="Unassembled WGS sequence"/>
</dbReference>
<dbReference type="AlphaFoldDB" id="A0AAJ0CI87"/>
<dbReference type="InterPro" id="IPR001810">
    <property type="entry name" value="F-box_dom"/>
</dbReference>
<organism evidence="2 3">
    <name type="scientific">Conoideocrella luteorostrata</name>
    <dbReference type="NCBI Taxonomy" id="1105319"/>
    <lineage>
        <taxon>Eukaryota</taxon>
        <taxon>Fungi</taxon>
        <taxon>Dikarya</taxon>
        <taxon>Ascomycota</taxon>
        <taxon>Pezizomycotina</taxon>
        <taxon>Sordariomycetes</taxon>
        <taxon>Hypocreomycetidae</taxon>
        <taxon>Hypocreales</taxon>
        <taxon>Clavicipitaceae</taxon>
        <taxon>Conoideocrella</taxon>
    </lineage>
</organism>
<dbReference type="SUPFAM" id="SSF81383">
    <property type="entry name" value="F-box domain"/>
    <property type="match status" value="1"/>
</dbReference>
<protein>
    <recommendedName>
        <fullName evidence="1">F-box domain-containing protein</fullName>
    </recommendedName>
</protein>
<reference evidence="2" key="1">
    <citation type="submission" date="2023-06" db="EMBL/GenBank/DDBJ databases">
        <title>Conoideocrella luteorostrata (Hypocreales: Clavicipitaceae), a potential biocontrol fungus for elongate hemlock scale in United States Christmas tree production areas.</title>
        <authorList>
            <person name="Barrett H."/>
            <person name="Lovett B."/>
            <person name="Macias A.M."/>
            <person name="Stajich J.E."/>
            <person name="Kasson M.T."/>
        </authorList>
    </citation>
    <scope>NUCLEOTIDE SEQUENCE</scope>
    <source>
        <strain evidence="2">ARSEF 14590</strain>
    </source>
</reference>
<name>A0AAJ0CI87_9HYPO</name>
<proteinExistence type="predicted"/>
<keyword evidence="3" id="KW-1185">Reference proteome</keyword>
<comment type="caution">
    <text evidence="2">The sequence shown here is derived from an EMBL/GenBank/DDBJ whole genome shotgun (WGS) entry which is preliminary data.</text>
</comment>
<accession>A0AAJ0CI87</accession>
<gene>
    <name evidence="2" type="ORF">QQS21_008763</name>
</gene>
<dbReference type="Pfam" id="PF00646">
    <property type="entry name" value="F-box"/>
    <property type="match status" value="1"/>
</dbReference>
<dbReference type="CDD" id="cd09917">
    <property type="entry name" value="F-box_SF"/>
    <property type="match status" value="1"/>
</dbReference>
<evidence type="ECO:0000313" key="2">
    <source>
        <dbReference type="EMBL" id="KAK2593540.1"/>
    </source>
</evidence>